<dbReference type="AlphaFoldDB" id="I1C854"/>
<keyword evidence="2" id="KW-1185">Reference proteome</keyword>
<gene>
    <name evidence="1" type="ORF">RO3G_09344</name>
</gene>
<dbReference type="GeneID" id="93616310"/>
<accession>I1C854</accession>
<reference evidence="1 2" key="1">
    <citation type="journal article" date="2009" name="PLoS Genet.">
        <title>Genomic analysis of the basal lineage fungus Rhizopus oryzae reveals a whole-genome duplication.</title>
        <authorList>
            <person name="Ma L.-J."/>
            <person name="Ibrahim A.S."/>
            <person name="Skory C."/>
            <person name="Grabherr M.G."/>
            <person name="Burger G."/>
            <person name="Butler M."/>
            <person name="Elias M."/>
            <person name="Idnurm A."/>
            <person name="Lang B.F."/>
            <person name="Sone T."/>
            <person name="Abe A."/>
            <person name="Calvo S.E."/>
            <person name="Corrochano L.M."/>
            <person name="Engels R."/>
            <person name="Fu J."/>
            <person name="Hansberg W."/>
            <person name="Kim J.-M."/>
            <person name="Kodira C.D."/>
            <person name="Koehrsen M.J."/>
            <person name="Liu B."/>
            <person name="Miranda-Saavedra D."/>
            <person name="O'Leary S."/>
            <person name="Ortiz-Castellanos L."/>
            <person name="Poulter R."/>
            <person name="Rodriguez-Romero J."/>
            <person name="Ruiz-Herrera J."/>
            <person name="Shen Y.-Q."/>
            <person name="Zeng Q."/>
            <person name="Galagan J."/>
            <person name="Birren B.W."/>
            <person name="Cuomo C.A."/>
            <person name="Wickes B.L."/>
        </authorList>
    </citation>
    <scope>NUCLEOTIDE SEQUENCE [LARGE SCALE GENOMIC DNA]</scope>
    <source>
        <strain evidence="2">RA 99-880 / ATCC MYA-4621 / FGSC 9543 / NRRL 43880</strain>
    </source>
</reference>
<dbReference type="InParanoid" id="I1C854"/>
<organism evidence="1 2">
    <name type="scientific">Rhizopus delemar (strain RA 99-880 / ATCC MYA-4621 / FGSC 9543 / NRRL 43880)</name>
    <name type="common">Mucormycosis agent</name>
    <name type="synonym">Rhizopus arrhizus var. delemar</name>
    <dbReference type="NCBI Taxonomy" id="246409"/>
    <lineage>
        <taxon>Eukaryota</taxon>
        <taxon>Fungi</taxon>
        <taxon>Fungi incertae sedis</taxon>
        <taxon>Mucoromycota</taxon>
        <taxon>Mucoromycotina</taxon>
        <taxon>Mucoromycetes</taxon>
        <taxon>Mucorales</taxon>
        <taxon>Mucorineae</taxon>
        <taxon>Rhizopodaceae</taxon>
        <taxon>Rhizopus</taxon>
    </lineage>
</organism>
<dbReference type="VEuPathDB" id="FungiDB:RO3G_09344"/>
<dbReference type="EMBL" id="CH476738">
    <property type="protein sequence ID" value="EIE84634.1"/>
    <property type="molecule type" value="Genomic_DNA"/>
</dbReference>
<protein>
    <submittedName>
        <fullName evidence="1">Uncharacterized protein</fullName>
    </submittedName>
</protein>
<evidence type="ECO:0000313" key="1">
    <source>
        <dbReference type="EMBL" id="EIE84634.1"/>
    </source>
</evidence>
<proteinExistence type="predicted"/>
<name>I1C854_RHIO9</name>
<sequence length="84" mass="9873">MSSMTFTAKKKDLETDHAEFIKKGCWKDGLVVSMQWSDTEIRLARKTCIGDRLDCFVKRPQKECEERNFLKNRCLHADNNEIYA</sequence>
<evidence type="ECO:0000313" key="2">
    <source>
        <dbReference type="Proteomes" id="UP000009138"/>
    </source>
</evidence>
<dbReference type="RefSeq" id="XP_067520030.1">
    <property type="nucleotide sequence ID" value="XM_067663929.1"/>
</dbReference>
<dbReference type="Proteomes" id="UP000009138">
    <property type="component" value="Unassembled WGS sequence"/>
</dbReference>